<dbReference type="Pfam" id="PF03357">
    <property type="entry name" value="Snf7"/>
    <property type="match status" value="1"/>
</dbReference>
<dbReference type="GO" id="GO:0005771">
    <property type="term" value="C:multivesicular body"/>
    <property type="evidence" value="ECO:0007669"/>
    <property type="project" value="TreeGrafter"/>
</dbReference>
<dbReference type="AlphaFoldDB" id="A0A9P4MA87"/>
<gene>
    <name evidence="2" type="ORF">NA57DRAFT_33354</name>
</gene>
<dbReference type="OrthoDB" id="10250120at2759"/>
<comment type="caution">
    <text evidence="2">The sequence shown here is derived from an EMBL/GenBank/DDBJ whole genome shotgun (WGS) entry which is preliminary data.</text>
</comment>
<dbReference type="GO" id="GO:0000815">
    <property type="term" value="C:ESCRT III complex"/>
    <property type="evidence" value="ECO:0007669"/>
    <property type="project" value="TreeGrafter"/>
</dbReference>
<evidence type="ECO:0008006" key="4">
    <source>
        <dbReference type="Google" id="ProtNLM"/>
    </source>
</evidence>
<feature type="region of interest" description="Disordered" evidence="1">
    <location>
        <begin position="386"/>
        <end position="462"/>
    </location>
</feature>
<reference evidence="2" key="1">
    <citation type="journal article" date="2020" name="Stud. Mycol.">
        <title>101 Dothideomycetes genomes: a test case for predicting lifestyles and emergence of pathogens.</title>
        <authorList>
            <person name="Haridas S."/>
            <person name="Albert R."/>
            <person name="Binder M."/>
            <person name="Bloem J."/>
            <person name="Labutti K."/>
            <person name="Salamov A."/>
            <person name="Andreopoulos B."/>
            <person name="Baker S."/>
            <person name="Barry K."/>
            <person name="Bills G."/>
            <person name="Bluhm B."/>
            <person name="Cannon C."/>
            <person name="Castanera R."/>
            <person name="Culley D."/>
            <person name="Daum C."/>
            <person name="Ezra D."/>
            <person name="Gonzalez J."/>
            <person name="Henrissat B."/>
            <person name="Kuo A."/>
            <person name="Liang C."/>
            <person name="Lipzen A."/>
            <person name="Lutzoni F."/>
            <person name="Magnuson J."/>
            <person name="Mondo S."/>
            <person name="Nolan M."/>
            <person name="Ohm R."/>
            <person name="Pangilinan J."/>
            <person name="Park H.-J."/>
            <person name="Ramirez L."/>
            <person name="Alfaro M."/>
            <person name="Sun H."/>
            <person name="Tritt A."/>
            <person name="Yoshinaga Y."/>
            <person name="Zwiers L.-H."/>
            <person name="Turgeon B."/>
            <person name="Goodwin S."/>
            <person name="Spatafora J."/>
            <person name="Crous P."/>
            <person name="Grigoriev I."/>
        </authorList>
    </citation>
    <scope>NUCLEOTIDE SEQUENCE</scope>
    <source>
        <strain evidence="2">CBS 133067</strain>
    </source>
</reference>
<keyword evidence="3" id="KW-1185">Reference proteome</keyword>
<evidence type="ECO:0000256" key="1">
    <source>
        <dbReference type="SAM" id="MobiDB-lite"/>
    </source>
</evidence>
<dbReference type="Proteomes" id="UP000799772">
    <property type="component" value="Unassembled WGS sequence"/>
</dbReference>
<evidence type="ECO:0000313" key="2">
    <source>
        <dbReference type="EMBL" id="KAF2103436.1"/>
    </source>
</evidence>
<feature type="compositionally biased region" description="Basic and acidic residues" evidence="1">
    <location>
        <begin position="402"/>
        <end position="456"/>
    </location>
</feature>
<dbReference type="PANTHER" id="PTHR22761">
    <property type="entry name" value="CHARGED MULTIVESICULAR BODY PROTEIN"/>
    <property type="match status" value="1"/>
</dbReference>
<evidence type="ECO:0000313" key="3">
    <source>
        <dbReference type="Proteomes" id="UP000799772"/>
    </source>
</evidence>
<dbReference type="GO" id="GO:0032511">
    <property type="term" value="P:late endosome to vacuole transport via multivesicular body sorting pathway"/>
    <property type="evidence" value="ECO:0007669"/>
    <property type="project" value="TreeGrafter"/>
</dbReference>
<dbReference type="GO" id="GO:0009898">
    <property type="term" value="C:cytoplasmic side of plasma membrane"/>
    <property type="evidence" value="ECO:0007669"/>
    <property type="project" value="TreeGrafter"/>
</dbReference>
<feature type="compositionally biased region" description="Acidic residues" evidence="1">
    <location>
        <begin position="392"/>
        <end position="401"/>
    </location>
</feature>
<dbReference type="Gene3D" id="6.10.140.1230">
    <property type="match status" value="1"/>
</dbReference>
<dbReference type="GO" id="GO:0006900">
    <property type="term" value="P:vesicle budding from membrane"/>
    <property type="evidence" value="ECO:0007669"/>
    <property type="project" value="TreeGrafter"/>
</dbReference>
<sequence>MTSTNTSPLLSFLLTHEEAFKSRARLASLYSDFRAQASTNPDGYVANVSAWRKALADAARAGLLPGGDLLVVKTGEELLRELEMAGWGRPGALGAVVNDAVAKGEMIPLAHFLQQRHSIYSRNRISPWSVLTWGLRQLGVLGAESSSEDRLVVGEFVVKANVEVPTSLLSDLSKSASTSGPALIHSRSTFAAALSHCFSMHTPLTDRDTDILLTHLSRDLHSCAYEPISGTIKFVAPNQSISAFADLDPVSENDVAIARLKSLILALEMEVPALEVRVAALDTAAREAVVEKNTAKARASLRSKKLAAATLEKRRETLHQLQDVYARIEAAADNVEIVRVMQASAGVLRDLNREIGGAEGAEEVVDKLRDEMERADEVTGVLTEGAVSGAVDEGEVDEEFEALEKEESEKEEKEEAEKTKARFEELEKLEKERKEKEEAQKEDHVPDTDREQEAQKESVVAS</sequence>
<organism evidence="2 3">
    <name type="scientific">Rhizodiscina lignyota</name>
    <dbReference type="NCBI Taxonomy" id="1504668"/>
    <lineage>
        <taxon>Eukaryota</taxon>
        <taxon>Fungi</taxon>
        <taxon>Dikarya</taxon>
        <taxon>Ascomycota</taxon>
        <taxon>Pezizomycotina</taxon>
        <taxon>Dothideomycetes</taxon>
        <taxon>Pleosporomycetidae</taxon>
        <taxon>Aulographales</taxon>
        <taxon>Rhizodiscinaceae</taxon>
        <taxon>Rhizodiscina</taxon>
    </lineage>
</organism>
<proteinExistence type="predicted"/>
<protein>
    <recommendedName>
        <fullName evidence="4">Snf7-domain-containing protein</fullName>
    </recommendedName>
</protein>
<dbReference type="EMBL" id="ML978122">
    <property type="protein sequence ID" value="KAF2103436.1"/>
    <property type="molecule type" value="Genomic_DNA"/>
</dbReference>
<accession>A0A9P4MA87</accession>
<dbReference type="PANTHER" id="PTHR22761:SF18">
    <property type="entry name" value="SORTING PROTEIN SNF7 FAMILY PROTEIN, PUTATIVE (AFU_ORTHOLOGUE AFUA_2G16692)-RELATED"/>
    <property type="match status" value="1"/>
</dbReference>
<name>A0A9P4MA87_9PEZI</name>
<dbReference type="InterPro" id="IPR005024">
    <property type="entry name" value="Snf7_fam"/>
</dbReference>